<keyword evidence="2" id="KW-1185">Reference proteome</keyword>
<accession>A0ABY8CFA0</accession>
<dbReference type="Proteomes" id="UP001218034">
    <property type="component" value="Chromosome"/>
</dbReference>
<name>A0ABY8CFA0_9ARCH</name>
<dbReference type="GeneID" id="90590340"/>
<sequence>MSRENPEWIESLERTVETIDRFMEAFKTEKESDIGIALFPKHQDTKGMMEIYITDMSYGPANAGPNLSTTEEFTASYEEFRDEIYPTWTCKIEETYREAEVMYPDDI</sequence>
<evidence type="ECO:0000313" key="2">
    <source>
        <dbReference type="Proteomes" id="UP001218034"/>
    </source>
</evidence>
<dbReference type="EMBL" id="CP104395">
    <property type="protein sequence ID" value="WEL19908.1"/>
    <property type="molecule type" value="Genomic_DNA"/>
</dbReference>
<proteinExistence type="predicted"/>
<protein>
    <submittedName>
        <fullName evidence="1">Uncharacterized protein</fullName>
    </submittedName>
</protein>
<dbReference type="RefSeq" id="WP_347721738.1">
    <property type="nucleotide sequence ID" value="NZ_CP104395.1"/>
</dbReference>
<evidence type="ECO:0000313" key="1">
    <source>
        <dbReference type="EMBL" id="WEL19908.1"/>
    </source>
</evidence>
<organism evidence="1 2">
    <name type="scientific">Candidatus Nanohalococcus occultus</name>
    <dbReference type="NCBI Taxonomy" id="2978047"/>
    <lineage>
        <taxon>Archaea</taxon>
        <taxon>Candidatus Nanohalarchaeota</taxon>
        <taxon>Candidatus Nanohalarchaeota incertae sedis</taxon>
        <taxon>Candidatus Nanohalococcus</taxon>
    </lineage>
</organism>
<gene>
    <name evidence="1" type="ORF">SVXNc_0903</name>
</gene>
<reference evidence="1 2" key="1">
    <citation type="submission" date="2022-09" db="EMBL/GenBank/DDBJ databases">
        <title>Xylan utilization by haloarchaea-nanohaloarchaea associations.</title>
        <authorList>
            <person name="Yakimov M."/>
        </authorList>
    </citation>
    <scope>NUCLEOTIDE SEQUENCE [LARGE SCALE GENOMIC DNA]</scope>
    <source>
        <strain evidence="1 2">SVXNc</strain>
    </source>
</reference>